<keyword evidence="5" id="KW-1185">Reference proteome</keyword>
<dbReference type="GO" id="GO:0004713">
    <property type="term" value="F:protein tyrosine kinase activity"/>
    <property type="evidence" value="ECO:0007669"/>
    <property type="project" value="TreeGrafter"/>
</dbReference>
<evidence type="ECO:0000313" key="4">
    <source>
        <dbReference type="EMBL" id="RRQ21456.1"/>
    </source>
</evidence>
<protein>
    <submittedName>
        <fullName evidence="4">Exopolysaccharide biosynthesis protein</fullName>
    </submittedName>
</protein>
<keyword evidence="2" id="KW-0067">ATP-binding</keyword>
<dbReference type="InterPro" id="IPR050445">
    <property type="entry name" value="Bact_polysacc_biosynth/exp"/>
</dbReference>
<dbReference type="Proteomes" id="UP000287798">
    <property type="component" value="Unassembled WGS sequence"/>
</dbReference>
<evidence type="ECO:0000256" key="1">
    <source>
        <dbReference type="ARBA" id="ARBA00022741"/>
    </source>
</evidence>
<evidence type="ECO:0000256" key="2">
    <source>
        <dbReference type="ARBA" id="ARBA00022840"/>
    </source>
</evidence>
<dbReference type="SUPFAM" id="SSF52540">
    <property type="entry name" value="P-loop containing nucleoside triphosphate hydrolases"/>
    <property type="match status" value="1"/>
</dbReference>
<keyword evidence="1" id="KW-0547">Nucleotide-binding</keyword>
<dbReference type="InterPro" id="IPR005702">
    <property type="entry name" value="Wzc-like_C"/>
</dbReference>
<sequence length="269" mass="29332">MERIKVALEKARKDREGGGQAREHRPATAGRAVAKAASTKNISYTQTRTARASNIAMKKHRILPAYASGEFADAFKILRTQVLQRLRENNWNVLAVTSPGDGAGKTVTAINLAASIAMEIHHTVLLVDANLRQPSIHDYLGLGTTRGLSEYLLDEVDLADLLVHPEGLEHVVLLPGGRPAQNSAELLNSPRMIQLVEELKNRYPERIVVFDLPPVLTAADALAFAPYVDAALLVLEEGRTQEQEARRAVELLENTNILGTVLNKSEAAG</sequence>
<evidence type="ECO:0000256" key="3">
    <source>
        <dbReference type="SAM" id="MobiDB-lite"/>
    </source>
</evidence>
<dbReference type="GO" id="GO:0005886">
    <property type="term" value="C:plasma membrane"/>
    <property type="evidence" value="ECO:0007669"/>
    <property type="project" value="TreeGrafter"/>
</dbReference>
<proteinExistence type="predicted"/>
<dbReference type="OrthoDB" id="9775724at2"/>
<dbReference type="CDD" id="cd05387">
    <property type="entry name" value="BY-kinase"/>
    <property type="match status" value="1"/>
</dbReference>
<reference evidence="4 5" key="1">
    <citation type="journal article" date="2010" name="Int. J. Syst. Evol. Microbiol.">
        <title>Thiohalobacter thiocyanaticus gen. nov., sp. nov., a moderately halophilic, sulfur-oxidizing gammaproteobacterium from hypersaline lakes, that utilizes thiocyanate.</title>
        <authorList>
            <person name="Sorokin D.Y."/>
            <person name="Kovaleva O.L."/>
            <person name="Tourova T.P."/>
            <person name="Muyzer G."/>
        </authorList>
    </citation>
    <scope>NUCLEOTIDE SEQUENCE [LARGE SCALE GENOMIC DNA]</scope>
    <source>
        <strain evidence="4 5">Hrh1</strain>
    </source>
</reference>
<dbReference type="InterPro" id="IPR027417">
    <property type="entry name" value="P-loop_NTPase"/>
</dbReference>
<feature type="region of interest" description="Disordered" evidence="3">
    <location>
        <begin position="10"/>
        <end position="31"/>
    </location>
</feature>
<feature type="compositionally biased region" description="Basic and acidic residues" evidence="3">
    <location>
        <begin position="10"/>
        <end position="26"/>
    </location>
</feature>
<comment type="caution">
    <text evidence="4">The sequence shown here is derived from an EMBL/GenBank/DDBJ whole genome shotgun (WGS) entry which is preliminary data.</text>
</comment>
<accession>A0A426QIB2</accession>
<dbReference type="PANTHER" id="PTHR32309:SF13">
    <property type="entry name" value="FERRIC ENTEROBACTIN TRANSPORT PROTEIN FEPE"/>
    <property type="match status" value="1"/>
</dbReference>
<dbReference type="PANTHER" id="PTHR32309">
    <property type="entry name" value="TYROSINE-PROTEIN KINASE"/>
    <property type="match status" value="1"/>
</dbReference>
<evidence type="ECO:0000313" key="5">
    <source>
        <dbReference type="Proteomes" id="UP000287798"/>
    </source>
</evidence>
<organism evidence="4 5">
    <name type="scientific">Thiohalobacter thiocyanaticus</name>
    <dbReference type="NCBI Taxonomy" id="585455"/>
    <lineage>
        <taxon>Bacteria</taxon>
        <taxon>Pseudomonadati</taxon>
        <taxon>Pseudomonadota</taxon>
        <taxon>Gammaproteobacteria</taxon>
        <taxon>Thiohalobacterales</taxon>
        <taxon>Thiohalobacteraceae</taxon>
        <taxon>Thiohalobacter</taxon>
    </lineage>
</organism>
<gene>
    <name evidence="4" type="ORF">D6C00_05550</name>
</gene>
<dbReference type="AlphaFoldDB" id="A0A426QIB2"/>
<dbReference type="RefSeq" id="WP_125180768.1">
    <property type="nucleotide sequence ID" value="NZ_QZMU01000001.1"/>
</dbReference>
<name>A0A426QIB2_9GAMM</name>
<dbReference type="EMBL" id="QZMU01000001">
    <property type="protein sequence ID" value="RRQ21456.1"/>
    <property type="molecule type" value="Genomic_DNA"/>
</dbReference>
<dbReference type="Gene3D" id="3.40.50.300">
    <property type="entry name" value="P-loop containing nucleotide triphosphate hydrolases"/>
    <property type="match status" value="1"/>
</dbReference>